<dbReference type="SUPFAM" id="SSF54060">
    <property type="entry name" value="His-Me finger endonucleases"/>
    <property type="match status" value="1"/>
</dbReference>
<gene>
    <name evidence="2" type="ORF">ATQ15_16470</name>
</gene>
<dbReference type="Proteomes" id="UP000885418">
    <property type="component" value="Unassembled WGS sequence"/>
</dbReference>
<dbReference type="InterPro" id="IPR044925">
    <property type="entry name" value="His-Me_finger_sf"/>
</dbReference>
<keyword evidence="2" id="KW-0540">Nuclease</keyword>
<dbReference type="Pfam" id="PF13392">
    <property type="entry name" value="HNH_3"/>
    <property type="match status" value="1"/>
</dbReference>
<organism evidence="2">
    <name type="scientific">Salmonella enterica</name>
    <name type="common">Salmonella choleraesuis</name>
    <dbReference type="NCBI Taxonomy" id="28901"/>
    <lineage>
        <taxon>Bacteria</taxon>
        <taxon>Pseudomonadati</taxon>
        <taxon>Pseudomonadota</taxon>
        <taxon>Gammaproteobacteria</taxon>
        <taxon>Enterobacterales</taxon>
        <taxon>Enterobacteriaceae</taxon>
        <taxon>Salmonella</taxon>
    </lineage>
</organism>
<comment type="caution">
    <text evidence="2">The sequence shown here is derived from an EMBL/GenBank/DDBJ whole genome shotgun (WGS) entry which is preliminary data.</text>
</comment>
<feature type="domain" description="HNH nuclease" evidence="1">
    <location>
        <begin position="135"/>
        <end position="171"/>
    </location>
</feature>
<dbReference type="EMBL" id="RSTW01000013">
    <property type="protein sequence ID" value="MIT45109.1"/>
    <property type="molecule type" value="Genomic_DNA"/>
</dbReference>
<dbReference type="AlphaFoldDB" id="A0A402SRM8"/>
<evidence type="ECO:0000313" key="2">
    <source>
        <dbReference type="EMBL" id="MIT45109.1"/>
    </source>
</evidence>
<dbReference type="InterPro" id="IPR003615">
    <property type="entry name" value="HNH_nuc"/>
</dbReference>
<keyword evidence="2" id="KW-0378">Hydrolase</keyword>
<keyword evidence="2" id="KW-0255">Endonuclease</keyword>
<accession>A0A402SRM8</accession>
<dbReference type="GO" id="GO:0004519">
    <property type="term" value="F:endonuclease activity"/>
    <property type="evidence" value="ECO:0007669"/>
    <property type="project" value="UniProtKB-KW"/>
</dbReference>
<sequence>MREKYTEFQNLYLAQNCRGKTTREITDEFNAHFGTNKSTYAIRVKLRTEGLYKYLALEGRYSDEQLTFIYINRGENVQDLTTEFNRRFNTSKNTGNIKDVLKHRGWNKRKRANKMLQIPQCVKIGKKHIRLDFYIWECVNGPIPAGYTVIHLDNDVTNNRINNLRLVPDSIKRAFAASGFTKMPKVLAPVLYAQLMLRDAITQRLER</sequence>
<protein>
    <submittedName>
        <fullName evidence="2">HNH endonuclease</fullName>
    </submittedName>
</protein>
<name>A0A402SRM8_SALER</name>
<evidence type="ECO:0000259" key="1">
    <source>
        <dbReference type="Pfam" id="PF13392"/>
    </source>
</evidence>
<proteinExistence type="predicted"/>
<reference evidence="2" key="1">
    <citation type="submission" date="2018-07" db="EMBL/GenBank/DDBJ databases">
        <authorList>
            <consortium name="GenomeTrakr network: Whole genome sequencing for foodborne pathogen traceback"/>
        </authorList>
    </citation>
    <scope>NUCLEOTIDE SEQUENCE [LARGE SCALE GENOMIC DNA]</scope>
    <source>
        <strain evidence="2">CFSAN034452</strain>
    </source>
</reference>
<dbReference type="Gene3D" id="3.90.75.20">
    <property type="match status" value="1"/>
</dbReference>